<name>A0A5C5VDG1_9BACT</name>
<accession>A0A5C5VDG1</accession>
<evidence type="ECO:0000256" key="1">
    <source>
        <dbReference type="SAM" id="Coils"/>
    </source>
</evidence>
<gene>
    <name evidence="3" type="ORF">KOR34_15770</name>
</gene>
<keyword evidence="4" id="KW-1185">Reference proteome</keyword>
<feature type="region of interest" description="Disordered" evidence="2">
    <location>
        <begin position="62"/>
        <end position="84"/>
    </location>
</feature>
<feature type="coiled-coil region" evidence="1">
    <location>
        <begin position="14"/>
        <end position="59"/>
    </location>
</feature>
<protein>
    <submittedName>
        <fullName evidence="3">Uncharacterized protein</fullName>
    </submittedName>
</protein>
<dbReference type="EMBL" id="SIHJ01000001">
    <property type="protein sequence ID" value="TWT36638.1"/>
    <property type="molecule type" value="Genomic_DNA"/>
</dbReference>
<evidence type="ECO:0000313" key="4">
    <source>
        <dbReference type="Proteomes" id="UP000316714"/>
    </source>
</evidence>
<evidence type="ECO:0000256" key="2">
    <source>
        <dbReference type="SAM" id="MobiDB-lite"/>
    </source>
</evidence>
<evidence type="ECO:0000313" key="3">
    <source>
        <dbReference type="EMBL" id="TWT36638.1"/>
    </source>
</evidence>
<proteinExistence type="predicted"/>
<keyword evidence="1" id="KW-0175">Coiled coil</keyword>
<comment type="caution">
    <text evidence="3">The sequence shown here is derived from an EMBL/GenBank/DDBJ whole genome shotgun (WGS) entry which is preliminary data.</text>
</comment>
<reference evidence="3 4" key="1">
    <citation type="submission" date="2019-02" db="EMBL/GenBank/DDBJ databases">
        <title>Deep-cultivation of Planctomycetes and their phenomic and genomic characterization uncovers novel biology.</title>
        <authorList>
            <person name="Wiegand S."/>
            <person name="Jogler M."/>
            <person name="Boedeker C."/>
            <person name="Pinto D."/>
            <person name="Vollmers J."/>
            <person name="Rivas-Marin E."/>
            <person name="Kohn T."/>
            <person name="Peeters S.H."/>
            <person name="Heuer A."/>
            <person name="Rast P."/>
            <person name="Oberbeckmann S."/>
            <person name="Bunk B."/>
            <person name="Jeske O."/>
            <person name="Meyerdierks A."/>
            <person name="Storesund J.E."/>
            <person name="Kallscheuer N."/>
            <person name="Luecker S."/>
            <person name="Lage O.M."/>
            <person name="Pohl T."/>
            <person name="Merkel B.J."/>
            <person name="Hornburger P."/>
            <person name="Mueller R.-W."/>
            <person name="Bruemmer F."/>
            <person name="Labrenz M."/>
            <person name="Spormann A.M."/>
            <person name="Op Den Camp H."/>
            <person name="Overmann J."/>
            <person name="Amann R."/>
            <person name="Jetten M.S.M."/>
            <person name="Mascher T."/>
            <person name="Medema M.H."/>
            <person name="Devos D.P."/>
            <person name="Kaster A.-K."/>
            <person name="Ovreas L."/>
            <person name="Rohde M."/>
            <person name="Galperin M.Y."/>
            <person name="Jogler C."/>
        </authorList>
    </citation>
    <scope>NUCLEOTIDE SEQUENCE [LARGE SCALE GENOMIC DNA]</scope>
    <source>
        <strain evidence="3 4">KOR34</strain>
    </source>
</reference>
<dbReference type="AlphaFoldDB" id="A0A5C5VDG1"/>
<feature type="compositionally biased region" description="Polar residues" evidence="2">
    <location>
        <begin position="74"/>
        <end position="84"/>
    </location>
</feature>
<sequence length="84" mass="9962">MIGWLRRWAERMIEREIARRIEETRRLKEQIERETGEPIRLSEEERAKLERLAEGMDRETLDRISAYGPEATLSRGTSETNSSE</sequence>
<dbReference type="Proteomes" id="UP000316714">
    <property type="component" value="Unassembled WGS sequence"/>
</dbReference>
<dbReference type="RefSeq" id="WP_146563702.1">
    <property type="nucleotide sequence ID" value="NZ_SIHJ01000001.1"/>
</dbReference>
<organism evidence="3 4">
    <name type="scientific">Posidoniimonas corsicana</name>
    <dbReference type="NCBI Taxonomy" id="1938618"/>
    <lineage>
        <taxon>Bacteria</taxon>
        <taxon>Pseudomonadati</taxon>
        <taxon>Planctomycetota</taxon>
        <taxon>Planctomycetia</taxon>
        <taxon>Pirellulales</taxon>
        <taxon>Lacipirellulaceae</taxon>
        <taxon>Posidoniimonas</taxon>
    </lineage>
</organism>